<accession>A0A9Q3BQ65</accession>
<keyword evidence="3" id="KW-1185">Reference proteome</keyword>
<keyword evidence="1" id="KW-0812">Transmembrane</keyword>
<keyword evidence="1" id="KW-1133">Transmembrane helix</keyword>
<proteinExistence type="predicted"/>
<keyword evidence="1" id="KW-0472">Membrane</keyword>
<evidence type="ECO:0000313" key="3">
    <source>
        <dbReference type="Proteomes" id="UP000765509"/>
    </source>
</evidence>
<sequence length="95" mass="10409">MQLYSSFSEIRSLAVHAFLTEPFTSPNMIVAFPYAIRAALVVISVLMLCCASQPVDSSLSKRKVELDLMLAEDSNAETSSSDPNYKINMAHALPI</sequence>
<dbReference type="AlphaFoldDB" id="A0A9Q3BQ65"/>
<name>A0A9Q3BQ65_9BASI</name>
<reference evidence="2" key="1">
    <citation type="submission" date="2021-03" db="EMBL/GenBank/DDBJ databases">
        <title>Draft genome sequence of rust myrtle Austropuccinia psidii MF-1, a brazilian biotype.</title>
        <authorList>
            <person name="Quecine M.C."/>
            <person name="Pachon D.M.R."/>
            <person name="Bonatelli M.L."/>
            <person name="Correr F.H."/>
            <person name="Franceschini L.M."/>
            <person name="Leite T.F."/>
            <person name="Margarido G.R.A."/>
            <person name="Almeida C.A."/>
            <person name="Ferrarezi J.A."/>
            <person name="Labate C.A."/>
        </authorList>
    </citation>
    <scope>NUCLEOTIDE SEQUENCE</scope>
    <source>
        <strain evidence="2">MF-1</strain>
    </source>
</reference>
<dbReference type="Proteomes" id="UP000765509">
    <property type="component" value="Unassembled WGS sequence"/>
</dbReference>
<organism evidence="2 3">
    <name type="scientific">Austropuccinia psidii MF-1</name>
    <dbReference type="NCBI Taxonomy" id="1389203"/>
    <lineage>
        <taxon>Eukaryota</taxon>
        <taxon>Fungi</taxon>
        <taxon>Dikarya</taxon>
        <taxon>Basidiomycota</taxon>
        <taxon>Pucciniomycotina</taxon>
        <taxon>Pucciniomycetes</taxon>
        <taxon>Pucciniales</taxon>
        <taxon>Sphaerophragmiaceae</taxon>
        <taxon>Austropuccinia</taxon>
    </lineage>
</organism>
<dbReference type="EMBL" id="AVOT02002084">
    <property type="protein sequence ID" value="MBW0469108.1"/>
    <property type="molecule type" value="Genomic_DNA"/>
</dbReference>
<evidence type="ECO:0000313" key="2">
    <source>
        <dbReference type="EMBL" id="MBW0469108.1"/>
    </source>
</evidence>
<gene>
    <name evidence="2" type="ORF">O181_008823</name>
</gene>
<evidence type="ECO:0000256" key="1">
    <source>
        <dbReference type="SAM" id="Phobius"/>
    </source>
</evidence>
<protein>
    <submittedName>
        <fullName evidence="2">Uncharacterized protein</fullName>
    </submittedName>
</protein>
<comment type="caution">
    <text evidence="2">The sequence shown here is derived from an EMBL/GenBank/DDBJ whole genome shotgun (WGS) entry which is preliminary data.</text>
</comment>
<feature type="transmembrane region" description="Helical" evidence="1">
    <location>
        <begin position="28"/>
        <end position="51"/>
    </location>
</feature>